<keyword evidence="1 2" id="KW-0808">Transferase</keyword>
<dbReference type="SUPFAM" id="SSF53335">
    <property type="entry name" value="S-adenosyl-L-methionine-dependent methyltransferases"/>
    <property type="match status" value="1"/>
</dbReference>
<evidence type="ECO:0000313" key="3">
    <source>
        <dbReference type="Proteomes" id="UP000293296"/>
    </source>
</evidence>
<name>A0A4P6HRX7_9BACT</name>
<keyword evidence="3" id="KW-1185">Reference proteome</keyword>
<reference evidence="2 3" key="1">
    <citation type="submission" date="2018-02" db="EMBL/GenBank/DDBJ databases">
        <title>Genome sequence of Desulfovibrio carbinolicus DSM 3852.</title>
        <authorList>
            <person name="Wilbanks E."/>
            <person name="Skennerton C.T."/>
            <person name="Orphan V.J."/>
        </authorList>
    </citation>
    <scope>NUCLEOTIDE SEQUENCE [LARGE SCALE GENOMIC DNA]</scope>
    <source>
        <strain evidence="2 3">DSM 3852</strain>
        <plasmid evidence="3">pdcar1</plasmid>
    </source>
</reference>
<dbReference type="InterPro" id="IPR029063">
    <property type="entry name" value="SAM-dependent_MTases_sf"/>
</dbReference>
<dbReference type="GO" id="GO:0008168">
    <property type="term" value="F:methyltransferase activity"/>
    <property type="evidence" value="ECO:0007669"/>
    <property type="project" value="UniProtKB-KW"/>
</dbReference>
<proteinExistence type="predicted"/>
<dbReference type="Gene3D" id="3.40.50.150">
    <property type="entry name" value="Vaccinia Virus protein VP39"/>
    <property type="match status" value="1"/>
</dbReference>
<evidence type="ECO:0000313" key="2">
    <source>
        <dbReference type="EMBL" id="QAZ69626.1"/>
    </source>
</evidence>
<dbReference type="Pfam" id="PF13489">
    <property type="entry name" value="Methyltransf_23"/>
    <property type="match status" value="1"/>
</dbReference>
<organism evidence="2 3">
    <name type="scientific">Solidesulfovibrio carbinolicus</name>
    <dbReference type="NCBI Taxonomy" id="296842"/>
    <lineage>
        <taxon>Bacteria</taxon>
        <taxon>Pseudomonadati</taxon>
        <taxon>Thermodesulfobacteriota</taxon>
        <taxon>Desulfovibrionia</taxon>
        <taxon>Desulfovibrionales</taxon>
        <taxon>Desulfovibrionaceae</taxon>
        <taxon>Solidesulfovibrio</taxon>
    </lineage>
</organism>
<keyword evidence="2" id="KW-0489">Methyltransferase</keyword>
<geneLocation type="plasmid" evidence="3">
    <name>pdcar1</name>
</geneLocation>
<dbReference type="GO" id="GO:0032259">
    <property type="term" value="P:methylation"/>
    <property type="evidence" value="ECO:0007669"/>
    <property type="project" value="UniProtKB-KW"/>
</dbReference>
<dbReference type="Proteomes" id="UP000293296">
    <property type="component" value="Plasmid pDCAR1"/>
</dbReference>
<sequence>MTNDPDAPRRWNGHHGPVLHSRDGFDVIDCAACGFRHVVPIPDEDALRDIYKHDYHVKDKPLMLQHQLEDREWLEATGDARLAVLERLLGRVGSLLDVGAGNGFFLARAKALGWAARGVEPSDKAAAHARSLGLAVDCETFGPACAARLGRFDVVHLGEVLEHLPDPAGMLRLCGTALNPGGLLAVSVPNDYTAVQRVLHQDLGVRPWWVAPPHHLNYFDRDSLEGLFRRTGFAPCHAAVSFPMELFLLMGKNYLDDPALGRECHAMRKALELALLGSGNSRLLEALHEGFARAGMGRTLLVVGRKQQQDAP</sequence>
<dbReference type="KEGG" id="dcb:C3Y92_20355"/>
<gene>
    <name evidence="2" type="ORF">C3Y92_20355</name>
</gene>
<protein>
    <submittedName>
        <fullName evidence="2">Class I SAM-dependent methyltransferase</fullName>
    </submittedName>
</protein>
<evidence type="ECO:0000256" key="1">
    <source>
        <dbReference type="ARBA" id="ARBA00022679"/>
    </source>
</evidence>
<dbReference type="CDD" id="cd02440">
    <property type="entry name" value="AdoMet_MTases"/>
    <property type="match status" value="1"/>
</dbReference>
<dbReference type="OrthoDB" id="7342932at2"/>
<dbReference type="EMBL" id="CP026539">
    <property type="protein sequence ID" value="QAZ69626.1"/>
    <property type="molecule type" value="Genomic_DNA"/>
</dbReference>
<dbReference type="RefSeq" id="WP_129356091.1">
    <property type="nucleotide sequence ID" value="NZ_CP026539.1"/>
</dbReference>
<keyword evidence="2" id="KW-0614">Plasmid</keyword>
<dbReference type="PANTHER" id="PTHR43861:SF3">
    <property type="entry name" value="PUTATIVE (AFU_ORTHOLOGUE AFUA_2G14390)-RELATED"/>
    <property type="match status" value="1"/>
</dbReference>
<dbReference type="PANTHER" id="PTHR43861">
    <property type="entry name" value="TRANS-ACONITATE 2-METHYLTRANSFERASE-RELATED"/>
    <property type="match status" value="1"/>
</dbReference>
<accession>A0A4P6HRX7</accession>
<dbReference type="AlphaFoldDB" id="A0A4P6HRX7"/>